<keyword evidence="1" id="KW-0732">Signal</keyword>
<proteinExistence type="predicted"/>
<feature type="chain" id="PRO_5031092761" description="RxLR effector protein" evidence="1">
    <location>
        <begin position="24"/>
        <end position="207"/>
    </location>
</feature>
<organism evidence="2">
    <name type="scientific">Helicotheca tamesis</name>
    <dbReference type="NCBI Taxonomy" id="374047"/>
    <lineage>
        <taxon>Eukaryota</taxon>
        <taxon>Sar</taxon>
        <taxon>Stramenopiles</taxon>
        <taxon>Ochrophyta</taxon>
        <taxon>Bacillariophyta</taxon>
        <taxon>Mediophyceae</taxon>
        <taxon>Lithodesmiophycidae</taxon>
        <taxon>Lithodesmiales</taxon>
        <taxon>Lithodesmiaceae</taxon>
        <taxon>Helicotheca</taxon>
    </lineage>
</organism>
<evidence type="ECO:0008006" key="3">
    <source>
        <dbReference type="Google" id="ProtNLM"/>
    </source>
</evidence>
<dbReference type="EMBL" id="HBGV01017478">
    <property type="protein sequence ID" value="CAD9513628.1"/>
    <property type="molecule type" value="Transcribed_RNA"/>
</dbReference>
<evidence type="ECO:0000313" key="2">
    <source>
        <dbReference type="EMBL" id="CAD9513628.1"/>
    </source>
</evidence>
<reference evidence="2" key="1">
    <citation type="submission" date="2021-01" db="EMBL/GenBank/DDBJ databases">
        <authorList>
            <person name="Corre E."/>
            <person name="Pelletier E."/>
            <person name="Niang G."/>
            <person name="Scheremetjew M."/>
            <person name="Finn R."/>
            <person name="Kale V."/>
            <person name="Holt S."/>
            <person name="Cochrane G."/>
            <person name="Meng A."/>
            <person name="Brown T."/>
            <person name="Cohen L."/>
        </authorList>
    </citation>
    <scope>NUCLEOTIDE SEQUENCE</scope>
    <source>
        <strain evidence="2">CCMP826</strain>
    </source>
</reference>
<feature type="signal peptide" evidence="1">
    <location>
        <begin position="1"/>
        <end position="23"/>
    </location>
</feature>
<accession>A0A7S2IAH0</accession>
<dbReference type="AlphaFoldDB" id="A0A7S2IAH0"/>
<sequence length="207" mass="23070">MKFFSLPCTPAALLLLTINGAFSFSSTSLASTRDRSVSLGMGMKDVKDNDVADIIDRREALRTTIATLGFGAAAMIPRAPAFAAFDPNNVYLSDPTEEFKESERQRAEFRRAQLEIKKKFDVVLTRLTTESKTEEELVTDLKELKGLVTSTGGLPLGIKKDDLVKLVRSKKAKGFWPTDVEYSYQALIREIAYQQSPNKDKDIENPL</sequence>
<protein>
    <recommendedName>
        <fullName evidence="3">RxLR effector protein</fullName>
    </recommendedName>
</protein>
<name>A0A7S2IAH0_9STRA</name>
<evidence type="ECO:0000256" key="1">
    <source>
        <dbReference type="SAM" id="SignalP"/>
    </source>
</evidence>
<gene>
    <name evidence="2" type="ORF">HTAM1171_LOCUS10786</name>
</gene>